<dbReference type="InterPro" id="IPR046373">
    <property type="entry name" value="Acyl-CoA_Oxase/DH_mid-dom_sf"/>
</dbReference>
<dbReference type="SUPFAM" id="SSF56645">
    <property type="entry name" value="Acyl-CoA dehydrogenase NM domain-like"/>
    <property type="match status" value="1"/>
</dbReference>
<dbReference type="Gene3D" id="1.20.140.10">
    <property type="entry name" value="Butyryl-CoA Dehydrogenase, subunit A, domain 3"/>
    <property type="match status" value="1"/>
</dbReference>
<dbReference type="Pfam" id="PF03241">
    <property type="entry name" value="HpaB"/>
    <property type="match status" value="1"/>
</dbReference>
<sequence>MTAWLERLNDGRNVWYGTEKVEHLASHHAFKGTVATIEKLLTLSNEALYIEGRHASFHIPKNIEQLQKKQHAYEIWVDETFGMMSRLSEYSREIETGWYANRRQIATYIPHFEEKIIRRYNDSKEHELLSTAAAQDLQRKRSQSAVEVASGQLRIVKKTEEGVIVRGAKTIATAAPYVDEYIISSFHPRSAEQKSLANIFLIPANLAGLQIISRASFASDDKVNQPLSARFDEMDAVLLFEDVLIPWEYVLVHEDPEAAWKLQQDPVAGALSQHQTVVRLVRKLTAVAALANRLASEADITSFLHVQNELATLFSQIEVIKALLQTAQQTGQLINGVYLPNKQYLATARNLGTTYYPKAIEIIQKLSASGLLQAPATLELFDVHPEWHSYFEGASLNGYDRTLLNKVAWDLVGSQLGARHELYERFYSGDPVRTYANYYKQHTKKEAWQQFATSIL</sequence>
<keyword evidence="3" id="KW-0560">Oxidoreductase</keyword>
<comment type="caution">
    <text evidence="6">The sequence shown here is derived from an EMBL/GenBank/DDBJ whole genome shotgun (WGS) entry which is preliminary data.</text>
</comment>
<evidence type="ECO:0000256" key="2">
    <source>
        <dbReference type="ARBA" id="ARBA00022827"/>
    </source>
</evidence>
<dbReference type="InterPro" id="IPR036250">
    <property type="entry name" value="AcylCo_DH-like_C"/>
</dbReference>
<dbReference type="OrthoDB" id="9785230at2"/>
<dbReference type="InterPro" id="IPR024674">
    <property type="entry name" value="HpaB/PvcC/4-BUDH_N"/>
</dbReference>
<dbReference type="AlphaFoldDB" id="A0A433RWK3"/>
<dbReference type="GO" id="GO:0016627">
    <property type="term" value="F:oxidoreductase activity, acting on the CH-CH group of donors"/>
    <property type="evidence" value="ECO:0007669"/>
    <property type="project" value="InterPro"/>
</dbReference>
<feature type="domain" description="HpaB/PvcC/4-BUDH N-terminal" evidence="5">
    <location>
        <begin position="3"/>
        <end position="251"/>
    </location>
</feature>
<organism evidence="6 7">
    <name type="scientific">Candidatus Kurthia intestinigallinarum</name>
    <dbReference type="NCBI Taxonomy" id="1562256"/>
    <lineage>
        <taxon>Bacteria</taxon>
        <taxon>Bacillati</taxon>
        <taxon>Bacillota</taxon>
        <taxon>Bacilli</taxon>
        <taxon>Bacillales</taxon>
        <taxon>Caryophanaceae</taxon>
        <taxon>Kurthia</taxon>
    </lineage>
</organism>
<name>A0A433RWK3_9BACL</name>
<dbReference type="Proteomes" id="UP000288623">
    <property type="component" value="Unassembled WGS sequence"/>
</dbReference>
<evidence type="ECO:0000259" key="5">
    <source>
        <dbReference type="Pfam" id="PF11794"/>
    </source>
</evidence>
<dbReference type="InterPro" id="IPR024719">
    <property type="entry name" value="HpaB/PvcC/4-BUDH_C"/>
</dbReference>
<gene>
    <name evidence="6" type="ORF">QI30_04555</name>
</gene>
<dbReference type="Gene3D" id="1.10.3140.10">
    <property type="entry name" value="4-hydroxybutyryl-coa dehydratase, domain 1"/>
    <property type="match status" value="1"/>
</dbReference>
<evidence type="ECO:0000256" key="1">
    <source>
        <dbReference type="ARBA" id="ARBA00022630"/>
    </source>
</evidence>
<evidence type="ECO:0008006" key="8">
    <source>
        <dbReference type="Google" id="ProtNLM"/>
    </source>
</evidence>
<dbReference type="SUPFAM" id="SSF47203">
    <property type="entry name" value="Acyl-CoA dehydrogenase C-terminal domain-like"/>
    <property type="match status" value="1"/>
</dbReference>
<feature type="domain" description="HpaB/PvcC/4-BUDH C-terminal" evidence="4">
    <location>
        <begin position="273"/>
        <end position="449"/>
    </location>
</feature>
<dbReference type="PANTHER" id="PTHR36117:SF3">
    <property type="entry name" value="4-HYDROXYPHENYLACETATE 3-MONOOXYGENASE-RELATED"/>
    <property type="match status" value="1"/>
</dbReference>
<reference evidence="6 7" key="1">
    <citation type="submission" date="2014-11" db="EMBL/GenBank/DDBJ databases">
        <title>Genome sequence and analysis of novel Kurthia sp.</title>
        <authorList>
            <person name="Lawson J.N."/>
            <person name="Gonzalez J.E."/>
            <person name="Rinauldi L."/>
            <person name="Xuan Z."/>
            <person name="Firman A."/>
            <person name="Shaddox L."/>
            <person name="Trudeau A."/>
            <person name="Shah S."/>
            <person name="Reiman D."/>
        </authorList>
    </citation>
    <scope>NUCLEOTIDE SEQUENCE [LARGE SCALE GENOMIC DNA]</scope>
    <source>
        <strain evidence="6 7">3B1D</strain>
    </source>
</reference>
<dbReference type="Pfam" id="PF11794">
    <property type="entry name" value="HpaB_N"/>
    <property type="match status" value="1"/>
</dbReference>
<accession>A0A433RWK3</accession>
<dbReference type="RefSeq" id="WP_126989773.1">
    <property type="nucleotide sequence ID" value="NZ_JTFC01000015.1"/>
</dbReference>
<evidence type="ECO:0000313" key="6">
    <source>
        <dbReference type="EMBL" id="RUS57667.1"/>
    </source>
</evidence>
<dbReference type="PANTHER" id="PTHR36117">
    <property type="entry name" value="4-HYDROXYPHENYLACETATE 3-MONOOXYGENASE-RELATED"/>
    <property type="match status" value="1"/>
</dbReference>
<keyword evidence="2" id="KW-0274">FAD</keyword>
<evidence type="ECO:0000256" key="3">
    <source>
        <dbReference type="ARBA" id="ARBA00023002"/>
    </source>
</evidence>
<proteinExistence type="predicted"/>
<keyword evidence="1" id="KW-0285">Flavoprotein</keyword>
<evidence type="ECO:0000313" key="7">
    <source>
        <dbReference type="Proteomes" id="UP000288623"/>
    </source>
</evidence>
<dbReference type="Gene3D" id="2.40.110.10">
    <property type="entry name" value="Butyryl-CoA Dehydrogenase, subunit A, domain 2"/>
    <property type="match status" value="1"/>
</dbReference>
<evidence type="ECO:0000259" key="4">
    <source>
        <dbReference type="Pfam" id="PF03241"/>
    </source>
</evidence>
<dbReference type="EMBL" id="JTFC01000015">
    <property type="protein sequence ID" value="RUS57667.1"/>
    <property type="molecule type" value="Genomic_DNA"/>
</dbReference>
<dbReference type="InterPro" id="IPR009100">
    <property type="entry name" value="AcylCoA_DH/oxidase_NM_dom_sf"/>
</dbReference>
<dbReference type="InterPro" id="IPR004925">
    <property type="entry name" value="HpaB/PvcC/4-BUDH"/>
</dbReference>
<protein>
    <recommendedName>
        <fullName evidence="8">4-hydroxyphenylacetate 3-hydroxylase</fullName>
    </recommendedName>
</protein>
<keyword evidence="7" id="KW-1185">Reference proteome</keyword>